<organism evidence="1 2">
    <name type="scientific">Calocera cornea HHB12733</name>
    <dbReference type="NCBI Taxonomy" id="1353952"/>
    <lineage>
        <taxon>Eukaryota</taxon>
        <taxon>Fungi</taxon>
        <taxon>Dikarya</taxon>
        <taxon>Basidiomycota</taxon>
        <taxon>Agaricomycotina</taxon>
        <taxon>Dacrymycetes</taxon>
        <taxon>Dacrymycetales</taxon>
        <taxon>Dacrymycetaceae</taxon>
        <taxon>Calocera</taxon>
    </lineage>
</organism>
<sequence length="673" mass="73286">MDHSLFAAMDPHNAATVLSILHEALHPEPTCIINPTISDKTAESEVLLTSKAAALVTSWGNTVEERMRIPSVAMSRGPPYPSIAELHANLRNRAPPPVPTNPHTTLRTYFTQYNTSPSPQSNDCNRGDTIIFCRNPSTVHDDQTNNPDGPIQWRVTEISSLTDHQVSALQAQVLSSAIQSARASTFEQYVQVLLSLLENPNITDPLNCNGKLRQRFKTCSRPFAISLEDIFVECFLDSHVASSSQSTVATPSRVELSETLWQAIVSLSQKDQKLRSRAVAWSSLLHDDDSADVHYGVLSTANFPTWCALLGYLISTIGTSSADIDRYDGVDTRSLRHAAKTSSSTVPPPTASASQFEETLRILVACLEALSQFFYGHPPRTAGDISLADLLKRILNDKTFALRELLSDPLLPAKSVKQGFREDHPQAALTNTSVTISPESPAPASASHALISATFVDDTPEIEDVLTAIVESDSNDDFGWVSGLVKTLINNLCGFVFAVTELRAFFKGKTPLQPWKPSAFVIAGRNAPLFRLDTEVVDNIKEWLASNLPGPVASNAKLQRFYANVTTTGISAHFHCEAILMALMRQAIDPEVLCAPNTCVHPDGRCILFRLVAGYPTLSDAFLHSFPLAVCPKKACAHCAYTALFAHRLAINTDGCHGLSFKTQLFAVGPSGE</sequence>
<evidence type="ECO:0000313" key="2">
    <source>
        <dbReference type="Proteomes" id="UP000076842"/>
    </source>
</evidence>
<dbReference type="AlphaFoldDB" id="A0A166MQE4"/>
<protein>
    <submittedName>
        <fullName evidence="1">Uncharacterized protein</fullName>
    </submittedName>
</protein>
<keyword evidence="2" id="KW-1185">Reference proteome</keyword>
<name>A0A166MQE4_9BASI</name>
<feature type="non-terminal residue" evidence="1">
    <location>
        <position position="673"/>
    </location>
</feature>
<gene>
    <name evidence="1" type="ORF">CALCODRAFT_539652</name>
</gene>
<proteinExistence type="predicted"/>
<dbReference type="InParanoid" id="A0A166MQE4"/>
<dbReference type="EMBL" id="KV424312">
    <property type="protein sequence ID" value="KZT47804.1"/>
    <property type="molecule type" value="Genomic_DNA"/>
</dbReference>
<reference evidence="1 2" key="1">
    <citation type="journal article" date="2016" name="Mol. Biol. Evol.">
        <title>Comparative Genomics of Early-Diverging Mushroom-Forming Fungi Provides Insights into the Origins of Lignocellulose Decay Capabilities.</title>
        <authorList>
            <person name="Nagy L.G."/>
            <person name="Riley R."/>
            <person name="Tritt A."/>
            <person name="Adam C."/>
            <person name="Daum C."/>
            <person name="Floudas D."/>
            <person name="Sun H."/>
            <person name="Yadav J.S."/>
            <person name="Pangilinan J."/>
            <person name="Larsson K.H."/>
            <person name="Matsuura K."/>
            <person name="Barry K."/>
            <person name="Labutti K."/>
            <person name="Kuo R."/>
            <person name="Ohm R.A."/>
            <person name="Bhattacharya S.S."/>
            <person name="Shirouzu T."/>
            <person name="Yoshinaga Y."/>
            <person name="Martin F.M."/>
            <person name="Grigoriev I.V."/>
            <person name="Hibbett D.S."/>
        </authorList>
    </citation>
    <scope>NUCLEOTIDE SEQUENCE [LARGE SCALE GENOMIC DNA]</scope>
    <source>
        <strain evidence="1 2">HHB12733</strain>
    </source>
</reference>
<accession>A0A166MQE4</accession>
<evidence type="ECO:0000313" key="1">
    <source>
        <dbReference type="EMBL" id="KZT47804.1"/>
    </source>
</evidence>
<dbReference type="Proteomes" id="UP000076842">
    <property type="component" value="Unassembled WGS sequence"/>
</dbReference>